<dbReference type="Proteomes" id="UP001321479">
    <property type="component" value="Segment"/>
</dbReference>
<dbReference type="PANTHER" id="PTHR24188">
    <property type="entry name" value="ANKYRIN REPEAT PROTEIN"/>
    <property type="match status" value="1"/>
</dbReference>
<dbReference type="EMBL" id="AP024483">
    <property type="protein sequence ID" value="BCS83564.1"/>
    <property type="molecule type" value="Genomic_DNA"/>
</dbReference>
<keyword evidence="1" id="KW-0677">Repeat</keyword>
<evidence type="ECO:0000256" key="1">
    <source>
        <dbReference type="ARBA" id="ARBA00022737"/>
    </source>
</evidence>
<evidence type="ECO:0000313" key="4">
    <source>
        <dbReference type="Proteomes" id="UP001321479"/>
    </source>
</evidence>
<evidence type="ECO:0000313" key="3">
    <source>
        <dbReference type="EMBL" id="BCS83564.1"/>
    </source>
</evidence>
<dbReference type="InterPro" id="IPR036770">
    <property type="entry name" value="Ankyrin_rpt-contain_sf"/>
</dbReference>
<dbReference type="GeneID" id="80558769"/>
<dbReference type="SMART" id="SM00248">
    <property type="entry name" value="ANK"/>
    <property type="match status" value="7"/>
</dbReference>
<keyword evidence="2" id="KW-0040">ANK repeat</keyword>
<organism evidence="3 4">
    <name type="scientific">Cotonvirus japonicus</name>
    <dbReference type="NCBI Taxonomy" id="2811091"/>
    <lineage>
        <taxon>Viruses</taxon>
        <taxon>Varidnaviria</taxon>
        <taxon>Bamfordvirae</taxon>
        <taxon>Nucleocytoviricota</taxon>
        <taxon>Megaviricetes</taxon>
        <taxon>Imitervirales</taxon>
        <taxon>Mimiviridae</taxon>
        <taxon>Megamimivirinae</taxon>
        <taxon>Cotonvirus</taxon>
        <taxon>Cotonvirus japonicum</taxon>
    </lineage>
</organism>
<protein>
    <submittedName>
        <fullName evidence="3">Ankyrin repeat protein</fullName>
    </submittedName>
</protein>
<reference evidence="3 4" key="1">
    <citation type="submission" date="2021-02" db="EMBL/GenBank/DDBJ databases">
        <title>Cotonvirus japonicus, which uses Golgi apparatus of host cells for its virion factory, phylogenetically links tailed tupanvirus and icosahedral mimivirus.</title>
        <authorList>
            <person name="Takahashi H."/>
            <person name="Fukaya S."/>
            <person name="Song C."/>
            <person name="Murata K."/>
            <person name="Takemura M."/>
        </authorList>
    </citation>
    <scope>NUCLEOTIDE SEQUENCE [LARGE SCALE GENOMIC DNA]</scope>
</reference>
<dbReference type="SUPFAM" id="SSF48403">
    <property type="entry name" value="Ankyrin repeat"/>
    <property type="match status" value="1"/>
</dbReference>
<name>A0ABM7NTT0_9VIRU</name>
<evidence type="ECO:0000256" key="2">
    <source>
        <dbReference type="ARBA" id="ARBA00023043"/>
    </source>
</evidence>
<dbReference type="PROSITE" id="PS50297">
    <property type="entry name" value="ANK_REP_REGION"/>
    <property type="match status" value="1"/>
</dbReference>
<sequence length="519" mass="60389">MQTEKKFFKILKSNKCHNGYRYKKGLNVINNFQEHGSCVPGRLYFSEAKDICRYLNYGEILVEVFLPTDDPEFKMVLDPSGGKYGANKIVLGDEYDLSDPKTFKFMNECGIDIDKNQVLIWSLENKYVEVFKYLTERIILNSKHVEIILKYIQKYAGKKFYDEKYIEDKYHYEISVLAEVLRNFSGKFTLETNKIFKNFLYSEFINDKILKELLHVNATSLDILLFIAMKLKDFDYAKTLISNGADFSADNHNALIIAVENDNMDFIEYLISLGENISARDNFAIVHACRHRNLNNIKKFMSLGANIQNDVFVMEHIAHVDYDYLDHLISLGSKTITKPDYIYITVTSYKTEISLKIIKCLQKYGYPIEGCRNEALLKAASTNNLNLVKFWYENGADLNSLSNIFSSDFSINQEEIFKFLLDKNITLNVDHIYIMNRYISKGDIKMVQFLMEKGYDLSLVNYGDIKSCIFGDHINMIKFLVKNGVNLSENNGEILKYAELIKKEKIVEYLKSLWYFHSE</sequence>
<keyword evidence="4" id="KW-1185">Reference proteome</keyword>
<proteinExistence type="predicted"/>
<dbReference type="Pfam" id="PF12796">
    <property type="entry name" value="Ank_2"/>
    <property type="match status" value="1"/>
</dbReference>
<dbReference type="Gene3D" id="1.25.40.20">
    <property type="entry name" value="Ankyrin repeat-containing domain"/>
    <property type="match status" value="2"/>
</dbReference>
<dbReference type="PANTHER" id="PTHR24188:SF29">
    <property type="entry name" value="GH09064P"/>
    <property type="match status" value="1"/>
</dbReference>
<dbReference type="RefSeq" id="YP_010842172.1">
    <property type="nucleotide sequence ID" value="NC_079139.1"/>
</dbReference>
<dbReference type="PROSITE" id="PS50088">
    <property type="entry name" value="ANK_REPEAT"/>
    <property type="match status" value="1"/>
</dbReference>
<accession>A0ABM7NTT0</accession>
<dbReference type="InterPro" id="IPR002110">
    <property type="entry name" value="Ankyrin_rpt"/>
</dbReference>